<name>A0A8X6MPB8_NEPPI</name>
<feature type="compositionally biased region" description="Basic residues" evidence="1">
    <location>
        <begin position="45"/>
        <end position="59"/>
    </location>
</feature>
<evidence type="ECO:0000313" key="2">
    <source>
        <dbReference type="EMBL" id="GFS70775.1"/>
    </source>
</evidence>
<dbReference type="AlphaFoldDB" id="A0A8X6MPB8"/>
<organism evidence="2 3">
    <name type="scientific">Nephila pilipes</name>
    <name type="common">Giant wood spider</name>
    <name type="synonym">Nephila maculata</name>
    <dbReference type="NCBI Taxonomy" id="299642"/>
    <lineage>
        <taxon>Eukaryota</taxon>
        <taxon>Metazoa</taxon>
        <taxon>Ecdysozoa</taxon>
        <taxon>Arthropoda</taxon>
        <taxon>Chelicerata</taxon>
        <taxon>Arachnida</taxon>
        <taxon>Araneae</taxon>
        <taxon>Araneomorphae</taxon>
        <taxon>Entelegynae</taxon>
        <taxon>Araneoidea</taxon>
        <taxon>Nephilidae</taxon>
        <taxon>Nephila</taxon>
    </lineage>
</organism>
<dbReference type="Proteomes" id="UP000887013">
    <property type="component" value="Unassembled WGS sequence"/>
</dbReference>
<keyword evidence="3" id="KW-1185">Reference proteome</keyword>
<accession>A0A8X6MPB8</accession>
<comment type="caution">
    <text evidence="2">The sequence shown here is derived from an EMBL/GenBank/DDBJ whole genome shotgun (WGS) entry which is preliminary data.</text>
</comment>
<evidence type="ECO:0000256" key="1">
    <source>
        <dbReference type="SAM" id="MobiDB-lite"/>
    </source>
</evidence>
<reference evidence="2" key="1">
    <citation type="submission" date="2020-08" db="EMBL/GenBank/DDBJ databases">
        <title>Multicomponent nature underlies the extraordinary mechanical properties of spider dragline silk.</title>
        <authorList>
            <person name="Kono N."/>
            <person name="Nakamura H."/>
            <person name="Mori M."/>
            <person name="Yoshida Y."/>
            <person name="Ohtoshi R."/>
            <person name="Malay A.D."/>
            <person name="Moran D.A.P."/>
            <person name="Tomita M."/>
            <person name="Numata K."/>
            <person name="Arakawa K."/>
        </authorList>
    </citation>
    <scope>NUCLEOTIDE SEQUENCE</scope>
</reference>
<evidence type="ECO:0000313" key="3">
    <source>
        <dbReference type="Proteomes" id="UP000887013"/>
    </source>
</evidence>
<feature type="compositionally biased region" description="Polar residues" evidence="1">
    <location>
        <begin position="26"/>
        <end position="44"/>
    </location>
</feature>
<gene>
    <name evidence="2" type="ORF">NPIL_237001</name>
</gene>
<dbReference type="EMBL" id="BMAW01049477">
    <property type="protein sequence ID" value="GFS70775.1"/>
    <property type="molecule type" value="Genomic_DNA"/>
</dbReference>
<feature type="region of interest" description="Disordered" evidence="1">
    <location>
        <begin position="26"/>
        <end position="95"/>
    </location>
</feature>
<sequence>MQSGDYHGQMSNDNFKQWMLRKTSSKFATKQYHTNVENRTPTKYSTKKSHDRQAKKQRNTLREKDGPLEDDLSLDISTGDSDSEDTETAERVNYR</sequence>
<protein>
    <submittedName>
        <fullName evidence="2">Uncharacterized protein</fullName>
    </submittedName>
</protein>
<proteinExistence type="predicted"/>